<keyword evidence="2" id="KW-1185">Reference proteome</keyword>
<sequence>MQSSEWHRSQEDHKQDQKGTFIWKRFPALQGHIARIKVYVAFDFSPNRKFDLSTNGGEFEDLFCQLAYHLEQFRRTLKKRRGEEPYRNFTVDELAVDIVMPSDSANVLPSDGHSLRKLTPDHPQYNAAKQRLKIFLLTVFLRFGKFTGEQIDHGMSAVSRTNLMLQGQHFLETVQLAGYESGHRITVATLKEPRQRFGWIKAA</sequence>
<proteinExistence type="predicted"/>
<accession>A0A6A5ZP84</accession>
<dbReference type="Proteomes" id="UP000799770">
    <property type="component" value="Unassembled WGS sequence"/>
</dbReference>
<name>A0A6A5ZP84_9PLEO</name>
<organism evidence="1 2">
    <name type="scientific">Lophiotrema nucula</name>
    <dbReference type="NCBI Taxonomy" id="690887"/>
    <lineage>
        <taxon>Eukaryota</taxon>
        <taxon>Fungi</taxon>
        <taxon>Dikarya</taxon>
        <taxon>Ascomycota</taxon>
        <taxon>Pezizomycotina</taxon>
        <taxon>Dothideomycetes</taxon>
        <taxon>Pleosporomycetidae</taxon>
        <taxon>Pleosporales</taxon>
        <taxon>Lophiotremataceae</taxon>
        <taxon>Lophiotrema</taxon>
    </lineage>
</organism>
<gene>
    <name evidence="1" type="ORF">BDV96DRAFT_565355</name>
</gene>
<dbReference type="EMBL" id="ML977313">
    <property type="protein sequence ID" value="KAF2120697.1"/>
    <property type="molecule type" value="Genomic_DNA"/>
</dbReference>
<dbReference type="AlphaFoldDB" id="A0A6A5ZP84"/>
<protein>
    <submittedName>
        <fullName evidence="1">Uncharacterized protein</fullName>
    </submittedName>
</protein>
<evidence type="ECO:0000313" key="1">
    <source>
        <dbReference type="EMBL" id="KAF2120697.1"/>
    </source>
</evidence>
<reference evidence="1" key="1">
    <citation type="journal article" date="2020" name="Stud. Mycol.">
        <title>101 Dothideomycetes genomes: a test case for predicting lifestyles and emergence of pathogens.</title>
        <authorList>
            <person name="Haridas S."/>
            <person name="Albert R."/>
            <person name="Binder M."/>
            <person name="Bloem J."/>
            <person name="Labutti K."/>
            <person name="Salamov A."/>
            <person name="Andreopoulos B."/>
            <person name="Baker S."/>
            <person name="Barry K."/>
            <person name="Bills G."/>
            <person name="Bluhm B."/>
            <person name="Cannon C."/>
            <person name="Castanera R."/>
            <person name="Culley D."/>
            <person name="Daum C."/>
            <person name="Ezra D."/>
            <person name="Gonzalez J."/>
            <person name="Henrissat B."/>
            <person name="Kuo A."/>
            <person name="Liang C."/>
            <person name="Lipzen A."/>
            <person name="Lutzoni F."/>
            <person name="Magnuson J."/>
            <person name="Mondo S."/>
            <person name="Nolan M."/>
            <person name="Ohm R."/>
            <person name="Pangilinan J."/>
            <person name="Park H.-J."/>
            <person name="Ramirez L."/>
            <person name="Alfaro M."/>
            <person name="Sun H."/>
            <person name="Tritt A."/>
            <person name="Yoshinaga Y."/>
            <person name="Zwiers L.-H."/>
            <person name="Turgeon B."/>
            <person name="Goodwin S."/>
            <person name="Spatafora J."/>
            <person name="Crous P."/>
            <person name="Grigoriev I."/>
        </authorList>
    </citation>
    <scope>NUCLEOTIDE SEQUENCE</scope>
    <source>
        <strain evidence="1">CBS 627.86</strain>
    </source>
</reference>
<evidence type="ECO:0000313" key="2">
    <source>
        <dbReference type="Proteomes" id="UP000799770"/>
    </source>
</evidence>